<dbReference type="Pfam" id="PF13456">
    <property type="entry name" value="RVT_3"/>
    <property type="match status" value="1"/>
</dbReference>
<dbReference type="SUPFAM" id="SSF53098">
    <property type="entry name" value="Ribonuclease H-like"/>
    <property type="match status" value="1"/>
</dbReference>
<protein>
    <recommendedName>
        <fullName evidence="2">RNase H type-1 domain-containing protein</fullName>
    </recommendedName>
</protein>
<dbReference type="InterPro" id="IPR036397">
    <property type="entry name" value="RNaseH_sf"/>
</dbReference>
<accession>A0AAE1WBB1</accession>
<dbReference type="GO" id="GO:0004523">
    <property type="term" value="F:RNA-DNA hybrid ribonuclease activity"/>
    <property type="evidence" value="ECO:0007669"/>
    <property type="project" value="InterPro"/>
</dbReference>
<dbReference type="Gene3D" id="3.30.420.10">
    <property type="entry name" value="Ribonuclease H-like superfamily/Ribonuclease H"/>
    <property type="match status" value="1"/>
</dbReference>
<evidence type="ECO:0000313" key="4">
    <source>
        <dbReference type="Proteomes" id="UP001289374"/>
    </source>
</evidence>
<dbReference type="InterPro" id="IPR052929">
    <property type="entry name" value="RNase_H-like_EbsB-rel"/>
</dbReference>
<gene>
    <name evidence="3" type="ORF">Sango_2081300</name>
</gene>
<keyword evidence="1" id="KW-0732">Signal</keyword>
<evidence type="ECO:0000256" key="1">
    <source>
        <dbReference type="SAM" id="SignalP"/>
    </source>
</evidence>
<dbReference type="AlphaFoldDB" id="A0AAE1WBB1"/>
<dbReference type="PANTHER" id="PTHR47074:SF74">
    <property type="match status" value="1"/>
</dbReference>
<feature type="chain" id="PRO_5042236606" description="RNase H type-1 domain-containing protein" evidence="1">
    <location>
        <begin position="18"/>
        <end position="217"/>
    </location>
</feature>
<dbReference type="GO" id="GO:0003676">
    <property type="term" value="F:nucleic acid binding"/>
    <property type="evidence" value="ECO:0007669"/>
    <property type="project" value="InterPro"/>
</dbReference>
<feature type="domain" description="RNase H type-1" evidence="2">
    <location>
        <begin position="71"/>
        <end position="193"/>
    </location>
</feature>
<dbReference type="InterPro" id="IPR002156">
    <property type="entry name" value="RNaseH_domain"/>
</dbReference>
<dbReference type="InterPro" id="IPR012337">
    <property type="entry name" value="RNaseH-like_sf"/>
</dbReference>
<dbReference type="CDD" id="cd06222">
    <property type="entry name" value="RNase_H_like"/>
    <property type="match status" value="1"/>
</dbReference>
<dbReference type="InterPro" id="IPR044730">
    <property type="entry name" value="RNase_H-like_dom_plant"/>
</dbReference>
<evidence type="ECO:0000313" key="3">
    <source>
        <dbReference type="EMBL" id="KAK4390180.1"/>
    </source>
</evidence>
<keyword evidence="4" id="KW-1185">Reference proteome</keyword>
<dbReference type="PANTHER" id="PTHR47074">
    <property type="entry name" value="BNAC02G40300D PROTEIN"/>
    <property type="match status" value="1"/>
</dbReference>
<dbReference type="Proteomes" id="UP001289374">
    <property type="component" value="Unassembled WGS sequence"/>
</dbReference>
<sequence length="217" mass="24575">MFDLFLIICWSIWWCRNKKWFEGIPHKPDPVVSFAHGYLDSITEITVPISSFNTTNVFALWRPKNGFVKINYDAALFLDTDDFGIGVIARDHKGNCLAWLSQRLYRTISPELAEAWVARPAIDLGIIFKRDKIIIEGDCANLVKQLVDHEGYSSSTKLLIHDIFALCPRFLSCSFSLVRRQGYCVAHSLARSAVNFAEGLTDLPNHCIDAILTNLPN</sequence>
<feature type="signal peptide" evidence="1">
    <location>
        <begin position="1"/>
        <end position="17"/>
    </location>
</feature>
<evidence type="ECO:0000259" key="2">
    <source>
        <dbReference type="Pfam" id="PF13456"/>
    </source>
</evidence>
<comment type="caution">
    <text evidence="3">The sequence shown here is derived from an EMBL/GenBank/DDBJ whole genome shotgun (WGS) entry which is preliminary data.</text>
</comment>
<organism evidence="3 4">
    <name type="scientific">Sesamum angolense</name>
    <dbReference type="NCBI Taxonomy" id="2727404"/>
    <lineage>
        <taxon>Eukaryota</taxon>
        <taxon>Viridiplantae</taxon>
        <taxon>Streptophyta</taxon>
        <taxon>Embryophyta</taxon>
        <taxon>Tracheophyta</taxon>
        <taxon>Spermatophyta</taxon>
        <taxon>Magnoliopsida</taxon>
        <taxon>eudicotyledons</taxon>
        <taxon>Gunneridae</taxon>
        <taxon>Pentapetalae</taxon>
        <taxon>asterids</taxon>
        <taxon>lamiids</taxon>
        <taxon>Lamiales</taxon>
        <taxon>Pedaliaceae</taxon>
        <taxon>Sesamum</taxon>
    </lineage>
</organism>
<reference evidence="3" key="1">
    <citation type="submission" date="2020-06" db="EMBL/GenBank/DDBJ databases">
        <authorList>
            <person name="Li T."/>
            <person name="Hu X."/>
            <person name="Zhang T."/>
            <person name="Song X."/>
            <person name="Zhang H."/>
            <person name="Dai N."/>
            <person name="Sheng W."/>
            <person name="Hou X."/>
            <person name="Wei L."/>
        </authorList>
    </citation>
    <scope>NUCLEOTIDE SEQUENCE</scope>
    <source>
        <strain evidence="3">K16</strain>
        <tissue evidence="3">Leaf</tissue>
    </source>
</reference>
<proteinExistence type="predicted"/>
<dbReference type="EMBL" id="JACGWL010000012">
    <property type="protein sequence ID" value="KAK4390180.1"/>
    <property type="molecule type" value="Genomic_DNA"/>
</dbReference>
<name>A0AAE1WBB1_9LAMI</name>
<reference evidence="3" key="2">
    <citation type="journal article" date="2024" name="Plant">
        <title>Genomic evolution and insights into agronomic trait innovations of Sesamum species.</title>
        <authorList>
            <person name="Miao H."/>
            <person name="Wang L."/>
            <person name="Qu L."/>
            <person name="Liu H."/>
            <person name="Sun Y."/>
            <person name="Le M."/>
            <person name="Wang Q."/>
            <person name="Wei S."/>
            <person name="Zheng Y."/>
            <person name="Lin W."/>
            <person name="Duan Y."/>
            <person name="Cao H."/>
            <person name="Xiong S."/>
            <person name="Wang X."/>
            <person name="Wei L."/>
            <person name="Li C."/>
            <person name="Ma Q."/>
            <person name="Ju M."/>
            <person name="Zhao R."/>
            <person name="Li G."/>
            <person name="Mu C."/>
            <person name="Tian Q."/>
            <person name="Mei H."/>
            <person name="Zhang T."/>
            <person name="Gao T."/>
            <person name="Zhang H."/>
        </authorList>
    </citation>
    <scope>NUCLEOTIDE SEQUENCE</scope>
    <source>
        <strain evidence="3">K16</strain>
    </source>
</reference>